<dbReference type="SUPFAM" id="SSF54736">
    <property type="entry name" value="ClpS-like"/>
    <property type="match status" value="1"/>
</dbReference>
<evidence type="ECO:0000256" key="2">
    <source>
        <dbReference type="ARBA" id="ARBA00022980"/>
    </source>
</evidence>
<keyword evidence="2 4" id="KW-0689">Ribosomal protein</keyword>
<reference evidence="7 8" key="1">
    <citation type="submission" date="2013-08" db="EMBL/GenBank/DDBJ databases">
        <authorList>
            <person name="Weinstock G."/>
            <person name="Sodergren E."/>
            <person name="Wylie T."/>
            <person name="Fulton L."/>
            <person name="Fulton R."/>
            <person name="Fronick C."/>
            <person name="O'Laughlin M."/>
            <person name="Godfrey J."/>
            <person name="Miner T."/>
            <person name="Herter B."/>
            <person name="Appelbaum E."/>
            <person name="Cordes M."/>
            <person name="Lek S."/>
            <person name="Wollam A."/>
            <person name="Pepin K.H."/>
            <person name="Palsikar V.B."/>
            <person name="Mitreva M."/>
            <person name="Wilson R.K."/>
        </authorList>
    </citation>
    <scope>NUCLEOTIDE SEQUENCE [LARGE SCALE GENOMIC DNA]</scope>
    <source>
        <strain evidence="7 8">ATCC 700332</strain>
    </source>
</reference>
<dbReference type="GO" id="GO:0005840">
    <property type="term" value="C:ribosome"/>
    <property type="evidence" value="ECO:0007669"/>
    <property type="project" value="UniProtKB-KW"/>
</dbReference>
<evidence type="ECO:0000256" key="3">
    <source>
        <dbReference type="ARBA" id="ARBA00023274"/>
    </source>
</evidence>
<dbReference type="PANTHER" id="PTHR45987">
    <property type="entry name" value="39S RIBOSOMAL PROTEIN L12"/>
    <property type="match status" value="1"/>
</dbReference>
<dbReference type="InterPro" id="IPR014719">
    <property type="entry name" value="Ribosomal_bL12_C/ClpS-like"/>
</dbReference>
<dbReference type="Proteomes" id="UP000016649">
    <property type="component" value="Unassembled WGS sequence"/>
</dbReference>
<evidence type="ECO:0000256" key="4">
    <source>
        <dbReference type="HAMAP-Rule" id="MF_00368"/>
    </source>
</evidence>
<dbReference type="InterPro" id="IPR000206">
    <property type="entry name" value="Ribosomal_bL12"/>
</dbReference>
<organism evidence="7 8">
    <name type="scientific">Treponema lecithinolyticum ATCC 700332</name>
    <dbReference type="NCBI Taxonomy" id="1321815"/>
    <lineage>
        <taxon>Bacteria</taxon>
        <taxon>Pseudomonadati</taxon>
        <taxon>Spirochaetota</taxon>
        <taxon>Spirochaetia</taxon>
        <taxon>Spirochaetales</taxon>
        <taxon>Treponemataceae</taxon>
        <taxon>Treponema</taxon>
    </lineage>
</organism>
<dbReference type="Gene3D" id="1.20.5.710">
    <property type="entry name" value="Single helix bin"/>
    <property type="match status" value="1"/>
</dbReference>
<evidence type="ECO:0000256" key="1">
    <source>
        <dbReference type="ARBA" id="ARBA00007197"/>
    </source>
</evidence>
<dbReference type="Gene3D" id="3.30.1390.10">
    <property type="match status" value="1"/>
</dbReference>
<sequence>MKEKIIMAAITKDEILDAIASMTVLEASELVKAMEEKFGVTAAATVVAAAGAGAAGGAAGGSEEQSEFTVTLESADPAKKIAAIKAVREITGLGLKEAKDLVEGAPKPLKEGVSKEEAAKIKETVEAAGGVVKIA</sequence>
<evidence type="ECO:0000313" key="8">
    <source>
        <dbReference type="Proteomes" id="UP000016649"/>
    </source>
</evidence>
<dbReference type="SUPFAM" id="SSF48300">
    <property type="entry name" value="Ribosomal protein L7/12, oligomerisation (N-terminal) domain"/>
    <property type="match status" value="1"/>
</dbReference>
<keyword evidence="3 4" id="KW-0687">Ribonucleoprotein</keyword>
<dbReference type="InterPro" id="IPR013823">
    <property type="entry name" value="Ribosomal_bL12_C"/>
</dbReference>
<proteinExistence type="inferred from homology"/>
<dbReference type="NCBIfam" id="TIGR00855">
    <property type="entry name" value="L12"/>
    <property type="match status" value="1"/>
</dbReference>
<dbReference type="Pfam" id="PF00542">
    <property type="entry name" value="Ribosomal_L12"/>
    <property type="match status" value="1"/>
</dbReference>
<keyword evidence="8" id="KW-1185">Reference proteome</keyword>
<gene>
    <name evidence="4" type="primary">rplL</name>
    <name evidence="7" type="ORF">HMPREF9193_00197</name>
</gene>
<feature type="domain" description="Large ribosomal subunit protein bL12 oligomerization" evidence="6">
    <location>
        <begin position="11"/>
        <end position="59"/>
    </location>
</feature>
<accession>A0ABN0P140</accession>
<dbReference type="Pfam" id="PF16320">
    <property type="entry name" value="Ribosomal_L12_N"/>
    <property type="match status" value="1"/>
</dbReference>
<comment type="similarity">
    <text evidence="1 4">Belongs to the bacterial ribosomal protein bL12 family.</text>
</comment>
<feature type="domain" description="Large ribosomal subunit protein bL12 C-terminal" evidence="5">
    <location>
        <begin position="68"/>
        <end position="134"/>
    </location>
</feature>
<dbReference type="CDD" id="cd00387">
    <property type="entry name" value="Ribosomal_L7_L12"/>
    <property type="match status" value="1"/>
</dbReference>
<dbReference type="HAMAP" id="MF_00368">
    <property type="entry name" value="Ribosomal_bL12"/>
    <property type="match status" value="1"/>
</dbReference>
<dbReference type="EMBL" id="AWVH01000005">
    <property type="protein sequence ID" value="ERJ94226.1"/>
    <property type="molecule type" value="Genomic_DNA"/>
</dbReference>
<evidence type="ECO:0000259" key="5">
    <source>
        <dbReference type="Pfam" id="PF00542"/>
    </source>
</evidence>
<name>A0ABN0P140_TRELE</name>
<dbReference type="PANTHER" id="PTHR45987:SF4">
    <property type="entry name" value="LARGE RIBOSOMAL SUBUNIT PROTEIN BL12M"/>
    <property type="match status" value="1"/>
</dbReference>
<comment type="caution">
    <text evidence="7">The sequence shown here is derived from an EMBL/GenBank/DDBJ whole genome shotgun (WGS) entry which is preliminary data.</text>
</comment>
<dbReference type="InterPro" id="IPR036235">
    <property type="entry name" value="Ribosomal_bL12_oligo_N_sf"/>
</dbReference>
<evidence type="ECO:0000313" key="7">
    <source>
        <dbReference type="EMBL" id="ERJ94226.1"/>
    </source>
</evidence>
<dbReference type="InterPro" id="IPR008932">
    <property type="entry name" value="Ribosomal_bL12_oligo"/>
</dbReference>
<evidence type="ECO:0000259" key="6">
    <source>
        <dbReference type="Pfam" id="PF16320"/>
    </source>
</evidence>
<comment type="subunit">
    <text evidence="4">Homodimer. Part of the ribosomal stalk of the 50S ribosomal subunit. Forms a multimeric L10(L12)X complex, where L10 forms an elongated spine to which 2 to 4 L12 dimers bind in a sequential fashion. Binds GTP-bound translation factors.</text>
</comment>
<protein>
    <recommendedName>
        <fullName evidence="4">Large ribosomal subunit protein bL12</fullName>
    </recommendedName>
</protein>
<comment type="function">
    <text evidence="4">Forms part of the ribosomal stalk which helps the ribosome interact with GTP-bound translation factors. Is thus essential for accurate translation.</text>
</comment>